<dbReference type="GO" id="GO:0020037">
    <property type="term" value="F:heme binding"/>
    <property type="evidence" value="ECO:0007669"/>
    <property type="project" value="TreeGrafter"/>
</dbReference>
<keyword evidence="14" id="KW-1185">Reference proteome</keyword>
<dbReference type="OrthoDB" id="9807042at2"/>
<dbReference type="GO" id="GO:0009055">
    <property type="term" value="F:electron transfer activity"/>
    <property type="evidence" value="ECO:0007669"/>
    <property type="project" value="UniProtKB-UniRule"/>
</dbReference>
<keyword evidence="6 12" id="KW-0812">Transmembrane</keyword>
<evidence type="ECO:0000256" key="10">
    <source>
        <dbReference type="ARBA" id="ARBA00023004"/>
    </source>
</evidence>
<feature type="transmembrane region" description="Helical" evidence="12">
    <location>
        <begin position="266"/>
        <end position="284"/>
    </location>
</feature>
<evidence type="ECO:0000256" key="11">
    <source>
        <dbReference type="ARBA" id="ARBA00023136"/>
    </source>
</evidence>
<dbReference type="GO" id="GO:0019646">
    <property type="term" value="P:aerobic electron transport chain"/>
    <property type="evidence" value="ECO:0007669"/>
    <property type="project" value="InterPro"/>
</dbReference>
<gene>
    <name evidence="13" type="ORF">EDM52_23315</name>
</gene>
<dbReference type="PIRSF" id="PIRSF006446">
    <property type="entry name" value="Cyt_quinol_oxidase_1"/>
    <property type="match status" value="1"/>
</dbReference>
<feature type="transmembrane region" description="Helical" evidence="12">
    <location>
        <begin position="141"/>
        <end position="164"/>
    </location>
</feature>
<evidence type="ECO:0000256" key="9">
    <source>
        <dbReference type="ARBA" id="ARBA00022989"/>
    </source>
</evidence>
<feature type="transmembrane region" description="Helical" evidence="12">
    <location>
        <begin position="460"/>
        <end position="482"/>
    </location>
</feature>
<dbReference type="GO" id="GO:0005886">
    <property type="term" value="C:plasma membrane"/>
    <property type="evidence" value="ECO:0007669"/>
    <property type="project" value="UniProtKB-SubCell"/>
</dbReference>
<evidence type="ECO:0000256" key="2">
    <source>
        <dbReference type="ARBA" id="ARBA00009819"/>
    </source>
</evidence>
<feature type="transmembrane region" description="Helical" evidence="12">
    <location>
        <begin position="108"/>
        <end position="129"/>
    </location>
</feature>
<dbReference type="InterPro" id="IPR002585">
    <property type="entry name" value="Cyt-d_ubiquinol_oxidase_su_1"/>
</dbReference>
<feature type="transmembrane region" description="Helical" evidence="12">
    <location>
        <begin position="65"/>
        <end position="88"/>
    </location>
</feature>
<feature type="transmembrane region" description="Helical" evidence="12">
    <location>
        <begin position="231"/>
        <end position="254"/>
    </location>
</feature>
<dbReference type="Pfam" id="PF01654">
    <property type="entry name" value="Cyt_bd_oxida_I"/>
    <property type="match status" value="1"/>
</dbReference>
<dbReference type="PANTHER" id="PTHR30365">
    <property type="entry name" value="CYTOCHROME D UBIQUINOL OXIDASE"/>
    <property type="match status" value="1"/>
</dbReference>
<evidence type="ECO:0000256" key="6">
    <source>
        <dbReference type="ARBA" id="ARBA00022692"/>
    </source>
</evidence>
<proteinExistence type="inferred from homology"/>
<sequence length="498" mass="55851">MKAWIGGLLYAIFSKAGTKAGSSVLCHIRDLADLIVHEVDERVNEKGKNVLDQVLLARLLTFTTLGFHIIFATLGVGIPLFISIAEGIGIWKKDAHYLLLARRWSRGYVITVAVGVVTGTCIALQLIFLWPGFMQLAGKVIGLPLFMETFAFFFEAIFLGIYLYTWDRFKNPWTHWILSIPIILGSVGSAFFITTVNAFMNTPQGFTLEDGVLTKIDPWLAMFNPATPSKVAHVLSSAFLTVSFVLGAIAAYHLFKKKEHEYYKKALGFTMFFALLFSLLNTAIGDLSGKFLAEYQPEKLAAGEWHFQTESRAKLIVGGIVNEDTLEVEYALGIPMLLSILANGNPNSVVIGLDQFPRELWPPLYVHYFFDGMVGLGAYLFVISLVFVVLSFFHKRGKLRRFSRWNRPLLFGIIAGGPLSILAIEFGWIFAESGRQPWILRGYLQTSHAATPAAHLMEMFILFNLLYVFLAVLVSIVLIRLFKKTTPEMELEDKKIIL</sequence>
<dbReference type="EMBL" id="RHHR01000062">
    <property type="protein sequence ID" value="RNB66819.1"/>
    <property type="molecule type" value="Genomic_DNA"/>
</dbReference>
<evidence type="ECO:0000256" key="8">
    <source>
        <dbReference type="ARBA" id="ARBA00022982"/>
    </source>
</evidence>
<evidence type="ECO:0000256" key="1">
    <source>
        <dbReference type="ARBA" id="ARBA00004651"/>
    </source>
</evidence>
<keyword evidence="4 12" id="KW-1003">Cell membrane</keyword>
<keyword evidence="5 12" id="KW-0349">Heme</keyword>
<feature type="transmembrane region" description="Helical" evidence="12">
    <location>
        <begin position="409"/>
        <end position="431"/>
    </location>
</feature>
<evidence type="ECO:0000313" key="13">
    <source>
        <dbReference type="EMBL" id="RNB66819.1"/>
    </source>
</evidence>
<feature type="transmembrane region" description="Helical" evidence="12">
    <location>
        <begin position="176"/>
        <end position="200"/>
    </location>
</feature>
<comment type="subcellular location">
    <subcellularLocation>
        <location evidence="1">Cell membrane</location>
        <topology evidence="1">Multi-pass membrane protein</topology>
    </subcellularLocation>
</comment>
<reference evidence="13 14" key="1">
    <citation type="submission" date="2018-10" db="EMBL/GenBank/DDBJ databases">
        <title>Phylogenomics of Brevibacillus.</title>
        <authorList>
            <person name="Dunlap C."/>
        </authorList>
    </citation>
    <scope>NUCLEOTIDE SEQUENCE [LARGE SCALE GENOMIC DNA]</scope>
    <source>
        <strain evidence="13 14">JCM 12215</strain>
    </source>
</reference>
<keyword evidence="9 12" id="KW-1133">Transmembrane helix</keyword>
<name>A0A3M8BTT3_9BACL</name>
<dbReference type="GO" id="GO:0070069">
    <property type="term" value="C:cytochrome complex"/>
    <property type="evidence" value="ECO:0007669"/>
    <property type="project" value="UniProtKB-UniRule"/>
</dbReference>
<protein>
    <submittedName>
        <fullName evidence="13">Cytochrome ubiquinol oxidase subunit I</fullName>
    </submittedName>
</protein>
<evidence type="ECO:0000256" key="12">
    <source>
        <dbReference type="PIRNR" id="PIRNR006446"/>
    </source>
</evidence>
<dbReference type="PANTHER" id="PTHR30365:SF14">
    <property type="entry name" value="CYTOCHROME BD MENAQUINOL OXIDASE SUBUNIT I-RELATED"/>
    <property type="match status" value="1"/>
</dbReference>
<keyword evidence="8 12" id="KW-0249">Electron transport</keyword>
<organism evidence="13 14">
    <name type="scientific">Brevibacillus invocatus</name>
    <dbReference type="NCBI Taxonomy" id="173959"/>
    <lineage>
        <taxon>Bacteria</taxon>
        <taxon>Bacillati</taxon>
        <taxon>Bacillota</taxon>
        <taxon>Bacilli</taxon>
        <taxon>Bacillales</taxon>
        <taxon>Paenibacillaceae</taxon>
        <taxon>Brevibacillus</taxon>
    </lineage>
</organism>
<accession>A0A3M8BTT3</accession>
<evidence type="ECO:0000256" key="3">
    <source>
        <dbReference type="ARBA" id="ARBA00022448"/>
    </source>
</evidence>
<evidence type="ECO:0000256" key="5">
    <source>
        <dbReference type="ARBA" id="ARBA00022617"/>
    </source>
</evidence>
<keyword evidence="11 12" id="KW-0472">Membrane</keyword>
<dbReference type="GO" id="GO:0046872">
    <property type="term" value="F:metal ion binding"/>
    <property type="evidence" value="ECO:0007669"/>
    <property type="project" value="UniProtKB-UniRule"/>
</dbReference>
<comment type="caution">
    <text evidence="13">The sequence shown here is derived from an EMBL/GenBank/DDBJ whole genome shotgun (WGS) entry which is preliminary data.</text>
</comment>
<keyword evidence="7 12" id="KW-0479">Metal-binding</keyword>
<feature type="transmembrane region" description="Helical" evidence="12">
    <location>
        <begin position="368"/>
        <end position="393"/>
    </location>
</feature>
<comment type="similarity">
    <text evidence="2 12">Belongs to the cytochrome ubiquinol oxidase subunit 1 family.</text>
</comment>
<keyword evidence="3 12" id="KW-0813">Transport</keyword>
<evidence type="ECO:0000256" key="4">
    <source>
        <dbReference type="ARBA" id="ARBA00022475"/>
    </source>
</evidence>
<dbReference type="Proteomes" id="UP000282028">
    <property type="component" value="Unassembled WGS sequence"/>
</dbReference>
<evidence type="ECO:0000256" key="7">
    <source>
        <dbReference type="ARBA" id="ARBA00022723"/>
    </source>
</evidence>
<keyword evidence="10 12" id="KW-0408">Iron</keyword>
<dbReference type="GO" id="GO:0016682">
    <property type="term" value="F:oxidoreductase activity, acting on diphenols and related substances as donors, oxygen as acceptor"/>
    <property type="evidence" value="ECO:0007669"/>
    <property type="project" value="TreeGrafter"/>
</dbReference>
<evidence type="ECO:0000313" key="14">
    <source>
        <dbReference type="Proteomes" id="UP000282028"/>
    </source>
</evidence>
<dbReference type="AlphaFoldDB" id="A0A3M8BTT3"/>